<dbReference type="EMBL" id="JN036590">
    <property type="protein sequence ID" value="AFJ24884.1"/>
    <property type="molecule type" value="Genomic_DNA"/>
</dbReference>
<reference evidence="5" key="1">
    <citation type="submission" date="2011-06" db="EMBL/GenBank/DDBJ databases">
        <title>Origins and evolution of the luciferin regenerating enzyme (LRE) in beetle genomes.</title>
        <authorList>
            <person name="Day J.C."/>
        </authorList>
    </citation>
    <scope>NUCLEOTIDE SEQUENCE</scope>
</reference>
<protein>
    <submittedName>
        <fullName evidence="5">Luciferin-regenerating enzyme</fullName>
    </submittedName>
</protein>
<evidence type="ECO:0000256" key="2">
    <source>
        <dbReference type="PIRSR" id="PIRSR605511-1"/>
    </source>
</evidence>
<sequence length="192" mass="21342">ADTQSLYFVDIPQHTIHKYTPSTKQHVSVKMDKLTSFIIPIKGFSDKFVVGMCDEINIITWDGVSSQLTNIEALTKLNNAITKFNDAKADSLGHLWTGSVASDFDLKTFTPSIGSLYSLGSDNKIKTHAENVGMSNGIAFSNDLKKLYYIDSALRTVDQFDYNVQDQTVSNRQTLFTLKKNHLEGVPDGLTI</sequence>
<dbReference type="Gene3D" id="2.120.10.30">
    <property type="entry name" value="TolB, C-terminal domain"/>
    <property type="match status" value="1"/>
</dbReference>
<dbReference type="PANTHER" id="PTHR10907">
    <property type="entry name" value="REGUCALCIN"/>
    <property type="match status" value="1"/>
</dbReference>
<dbReference type="InterPro" id="IPR005511">
    <property type="entry name" value="SMP-30"/>
</dbReference>
<evidence type="ECO:0000256" key="1">
    <source>
        <dbReference type="ARBA" id="ARBA00008853"/>
    </source>
</evidence>
<evidence type="ECO:0000256" key="3">
    <source>
        <dbReference type="PIRSR" id="PIRSR605511-2"/>
    </source>
</evidence>
<feature type="binding site" evidence="3">
    <location>
        <position position="136"/>
    </location>
    <ligand>
        <name>a divalent metal cation</name>
        <dbReference type="ChEBI" id="CHEBI:60240"/>
    </ligand>
</feature>
<dbReference type="SUPFAM" id="SSF63829">
    <property type="entry name" value="Calcium-dependent phosphotriesterase"/>
    <property type="match status" value="1"/>
</dbReference>
<dbReference type="InterPro" id="IPR013658">
    <property type="entry name" value="SGL"/>
</dbReference>
<proteinExistence type="inferred from homology"/>
<organism evidence="5">
    <name type="scientific">Photuris sp. A JCD-2007</name>
    <dbReference type="NCBI Taxonomy" id="487473"/>
    <lineage>
        <taxon>Eukaryota</taxon>
        <taxon>Metazoa</taxon>
        <taxon>Ecdysozoa</taxon>
        <taxon>Arthropoda</taxon>
        <taxon>Hexapoda</taxon>
        <taxon>Insecta</taxon>
        <taxon>Pterygota</taxon>
        <taxon>Neoptera</taxon>
        <taxon>Endopterygota</taxon>
        <taxon>Coleoptera</taxon>
        <taxon>Polyphaga</taxon>
        <taxon>Elateriformia</taxon>
        <taxon>Elateroidea</taxon>
        <taxon>Lampyridae</taxon>
        <taxon>Photurinae</taxon>
        <taxon>Photuris</taxon>
    </lineage>
</organism>
<feature type="non-terminal residue" evidence="5">
    <location>
        <position position="1"/>
    </location>
</feature>
<feature type="binding site" evidence="3">
    <location>
        <position position="188"/>
    </location>
    <ligand>
        <name>a divalent metal cation</name>
        <dbReference type="ChEBI" id="CHEBI:60240"/>
    </ligand>
</feature>
<keyword evidence="3" id="KW-0479">Metal-binding</keyword>
<dbReference type="PANTHER" id="PTHR10907:SF66">
    <property type="entry name" value="MIP34848P1-RELATED"/>
    <property type="match status" value="1"/>
</dbReference>
<evidence type="ECO:0000259" key="4">
    <source>
        <dbReference type="Pfam" id="PF08450"/>
    </source>
</evidence>
<dbReference type="InterPro" id="IPR011042">
    <property type="entry name" value="6-blade_b-propeller_TolB-like"/>
</dbReference>
<dbReference type="Pfam" id="PF08450">
    <property type="entry name" value="SGL"/>
    <property type="match status" value="1"/>
</dbReference>
<comment type="cofactor">
    <cofactor evidence="3">
        <name>Zn(2+)</name>
        <dbReference type="ChEBI" id="CHEBI:29105"/>
    </cofactor>
    <text evidence="3">Binds 1 divalent metal cation per subunit.</text>
</comment>
<comment type="similarity">
    <text evidence="1">Belongs to the SMP-30/CGR1 family.</text>
</comment>
<name>M9NI55_9COLE</name>
<feature type="active site" description="Proton donor/acceptor" evidence="2">
    <location>
        <position position="188"/>
    </location>
</feature>
<feature type="domain" description="SMP-30/Gluconolactonase/LRE-like region" evidence="4">
    <location>
        <begin position="2"/>
        <end position="192"/>
    </location>
</feature>
<feature type="binding site" evidence="3">
    <location>
        <position position="85"/>
    </location>
    <ligand>
        <name>substrate</name>
    </ligand>
</feature>
<dbReference type="PRINTS" id="PR01790">
    <property type="entry name" value="SMP30FAMILY"/>
</dbReference>
<dbReference type="GO" id="GO:0019853">
    <property type="term" value="P:L-ascorbic acid biosynthetic process"/>
    <property type="evidence" value="ECO:0007669"/>
    <property type="project" value="TreeGrafter"/>
</dbReference>
<keyword evidence="3" id="KW-0862">Zinc</keyword>
<dbReference type="AlphaFoldDB" id="M9NI55"/>
<feature type="non-terminal residue" evidence="5">
    <location>
        <position position="192"/>
    </location>
</feature>
<accession>M9NI55</accession>
<feature type="binding site" evidence="3">
    <location>
        <position position="103"/>
    </location>
    <ligand>
        <name>substrate</name>
    </ligand>
</feature>
<dbReference type="GO" id="GO:0005509">
    <property type="term" value="F:calcium ion binding"/>
    <property type="evidence" value="ECO:0007669"/>
    <property type="project" value="TreeGrafter"/>
</dbReference>
<evidence type="ECO:0000313" key="5">
    <source>
        <dbReference type="EMBL" id="AFJ24884.1"/>
    </source>
</evidence>
<dbReference type="GO" id="GO:0004341">
    <property type="term" value="F:gluconolactonase activity"/>
    <property type="evidence" value="ECO:0007669"/>
    <property type="project" value="TreeGrafter"/>
</dbReference>